<dbReference type="GeneTree" id="ENSGT01030000237507"/>
<evidence type="ECO:0000313" key="2">
    <source>
        <dbReference type="Proteomes" id="UP000694425"/>
    </source>
</evidence>
<evidence type="ECO:0000313" key="1">
    <source>
        <dbReference type="Ensembl" id="ENSNVIP00000011364.1"/>
    </source>
</evidence>
<accession>A0A8C7AVJ4</accession>
<dbReference type="Ensembl" id="ENSNVIT00000013316.1">
    <property type="protein sequence ID" value="ENSNVIP00000011364.1"/>
    <property type="gene ID" value="ENSNVIG00000009005.1"/>
</dbReference>
<dbReference type="Proteomes" id="UP000694425">
    <property type="component" value="Unplaced"/>
</dbReference>
<name>A0A8C7AVJ4_NEOVI</name>
<dbReference type="AlphaFoldDB" id="A0A8C7AVJ4"/>
<proteinExistence type="predicted"/>
<reference evidence="1" key="1">
    <citation type="submission" date="2025-08" db="UniProtKB">
        <authorList>
            <consortium name="Ensembl"/>
        </authorList>
    </citation>
    <scope>IDENTIFICATION</scope>
</reference>
<protein>
    <submittedName>
        <fullName evidence="1">Uncharacterized protein</fullName>
    </submittedName>
</protein>
<organism evidence="1 2">
    <name type="scientific">Neovison vison</name>
    <name type="common">American mink</name>
    <name type="synonym">Mustela vison</name>
    <dbReference type="NCBI Taxonomy" id="452646"/>
    <lineage>
        <taxon>Eukaryota</taxon>
        <taxon>Metazoa</taxon>
        <taxon>Chordata</taxon>
        <taxon>Craniata</taxon>
        <taxon>Vertebrata</taxon>
        <taxon>Euteleostomi</taxon>
        <taxon>Mammalia</taxon>
        <taxon>Eutheria</taxon>
        <taxon>Laurasiatheria</taxon>
        <taxon>Carnivora</taxon>
        <taxon>Caniformia</taxon>
        <taxon>Musteloidea</taxon>
        <taxon>Mustelidae</taxon>
        <taxon>Mustelinae</taxon>
        <taxon>Neogale</taxon>
    </lineage>
</organism>
<sequence>MEGQPVAGRGRDLFLHNFSGRLWEQFAHFPVLLWADLDLLFLWEATTPHLRHLAMVPCHCCDSVWVSTSPSEDGSLGPLSSLSYRLGRKHHLSYYQYMLILTCRILWHFGAFKNEYQF</sequence>
<keyword evidence="2" id="KW-1185">Reference proteome</keyword>
<reference evidence="1" key="2">
    <citation type="submission" date="2025-09" db="UniProtKB">
        <authorList>
            <consortium name="Ensembl"/>
        </authorList>
    </citation>
    <scope>IDENTIFICATION</scope>
</reference>